<comment type="caution">
    <text evidence="2">The sequence shown here is derived from an EMBL/GenBank/DDBJ whole genome shotgun (WGS) entry which is preliminary data.</text>
</comment>
<gene>
    <name evidence="2" type="ORF">IAC72_02800</name>
</gene>
<accession>A0A9D1SQD3</accession>
<dbReference type="Proteomes" id="UP000886852">
    <property type="component" value="Unassembled WGS sequence"/>
</dbReference>
<name>A0A9D1SQD3_9BACT</name>
<protein>
    <recommendedName>
        <fullName evidence="4">DUF4382 domain-containing protein</fullName>
    </recommendedName>
</protein>
<feature type="signal peptide" evidence="1">
    <location>
        <begin position="1"/>
        <end position="20"/>
    </location>
</feature>
<proteinExistence type="predicted"/>
<organism evidence="2 3">
    <name type="scientific">Candidatus Fimimonas merdipullorum</name>
    <dbReference type="NCBI Taxonomy" id="2840822"/>
    <lineage>
        <taxon>Bacteria</taxon>
        <taxon>Pseudomonadati</taxon>
        <taxon>Myxococcota</taxon>
        <taxon>Myxococcia</taxon>
        <taxon>Myxococcales</taxon>
        <taxon>Cystobacterineae</taxon>
        <taxon>Myxococcaceae</taxon>
        <taxon>Myxococcaceae incertae sedis</taxon>
        <taxon>Candidatus Fimimonas</taxon>
    </lineage>
</organism>
<evidence type="ECO:0008006" key="4">
    <source>
        <dbReference type="Google" id="ProtNLM"/>
    </source>
</evidence>
<evidence type="ECO:0000313" key="2">
    <source>
        <dbReference type="EMBL" id="HIU90927.1"/>
    </source>
</evidence>
<reference evidence="2" key="1">
    <citation type="submission" date="2020-10" db="EMBL/GenBank/DDBJ databases">
        <authorList>
            <person name="Gilroy R."/>
        </authorList>
    </citation>
    <scope>NUCLEOTIDE SEQUENCE</scope>
    <source>
        <strain evidence="2">ChiHjej12B11-7776</strain>
    </source>
</reference>
<dbReference type="PROSITE" id="PS51257">
    <property type="entry name" value="PROKAR_LIPOPROTEIN"/>
    <property type="match status" value="1"/>
</dbReference>
<evidence type="ECO:0000313" key="3">
    <source>
        <dbReference type="Proteomes" id="UP000886852"/>
    </source>
</evidence>
<reference evidence="2" key="2">
    <citation type="journal article" date="2021" name="PeerJ">
        <title>Extensive microbial diversity within the chicken gut microbiome revealed by metagenomics and culture.</title>
        <authorList>
            <person name="Gilroy R."/>
            <person name="Ravi A."/>
            <person name="Getino M."/>
            <person name="Pursley I."/>
            <person name="Horton D.L."/>
            <person name="Alikhan N.F."/>
            <person name="Baker D."/>
            <person name="Gharbi K."/>
            <person name="Hall N."/>
            <person name="Watson M."/>
            <person name="Adriaenssens E.M."/>
            <person name="Foster-Nyarko E."/>
            <person name="Jarju S."/>
            <person name="Secka A."/>
            <person name="Antonio M."/>
            <person name="Oren A."/>
            <person name="Chaudhuri R.R."/>
            <person name="La Ragione R."/>
            <person name="Hildebrand F."/>
            <person name="Pallen M.J."/>
        </authorList>
    </citation>
    <scope>NUCLEOTIDE SEQUENCE</scope>
    <source>
        <strain evidence="2">ChiHjej12B11-7776</strain>
    </source>
</reference>
<feature type="chain" id="PRO_5038438284" description="DUF4382 domain-containing protein" evidence="1">
    <location>
        <begin position="21"/>
        <end position="350"/>
    </location>
</feature>
<sequence>MKKITIIALAVLCVALLCVAAACEPEEQLPQKYKITCASGEGYSVSDLPSESAEGSTVYFYVEATSVFYQIDKVTFNGTEIYEDDFGTYSFKMPAADVTVQVTATPAPEYDDPDDHLAWGSTVTGFISQASPSDQTASWDVEQDIPLTFPGISSAAWITSVDADLQISDESVIPADAIRYENVKASTSSAVIAGKLVVDLKKVSPGTTYIYVSLRPNNASLGTLMRKFTVTEYGQLQLDTVEVTLKITNHSDYEWEEVFINVSDRTPVYGSNAEDFYSIMLSETADGEVTVSLVPGHTYFVSAGTLSYRVSLSVDDWVGEGSSETGFNRIEDGNLTFLYAGVIQITIRNP</sequence>
<evidence type="ECO:0000256" key="1">
    <source>
        <dbReference type="SAM" id="SignalP"/>
    </source>
</evidence>
<keyword evidence="1" id="KW-0732">Signal</keyword>
<dbReference type="EMBL" id="DVOC01000049">
    <property type="protein sequence ID" value="HIU90927.1"/>
    <property type="molecule type" value="Genomic_DNA"/>
</dbReference>
<dbReference type="AlphaFoldDB" id="A0A9D1SQD3"/>